<organism evidence="1 2">
    <name type="scientific">Hypoxylon rubiginosum</name>
    <dbReference type="NCBI Taxonomy" id="110542"/>
    <lineage>
        <taxon>Eukaryota</taxon>
        <taxon>Fungi</taxon>
        <taxon>Dikarya</taxon>
        <taxon>Ascomycota</taxon>
        <taxon>Pezizomycotina</taxon>
        <taxon>Sordariomycetes</taxon>
        <taxon>Xylariomycetidae</taxon>
        <taxon>Xylariales</taxon>
        <taxon>Hypoxylaceae</taxon>
        <taxon>Hypoxylon</taxon>
    </lineage>
</organism>
<dbReference type="EMBL" id="MU393656">
    <property type="protein sequence ID" value="KAI4859109.1"/>
    <property type="molecule type" value="Genomic_DNA"/>
</dbReference>
<evidence type="ECO:0000313" key="2">
    <source>
        <dbReference type="Proteomes" id="UP001497700"/>
    </source>
</evidence>
<evidence type="ECO:0000313" key="1">
    <source>
        <dbReference type="EMBL" id="KAI4859109.1"/>
    </source>
</evidence>
<name>A0ACB9YJK3_9PEZI</name>
<keyword evidence="2" id="KW-1185">Reference proteome</keyword>
<dbReference type="Proteomes" id="UP001497700">
    <property type="component" value="Unassembled WGS sequence"/>
</dbReference>
<accession>A0ACB9YJK3</accession>
<protein>
    <submittedName>
        <fullName evidence="1">FAD-NAD(P)-binding-domain-containing protein</fullName>
    </submittedName>
</protein>
<gene>
    <name evidence="1" type="ORF">F4820DRAFT_467315</name>
</gene>
<sequence>MEPGTPTSETDKRTQTEHTVPSGGRCQSCLQRREIADVLIIGAGPAAIAVALSVLEKIRKGWPMDNMTMVCGTEYSSAMDGTVCNRRDDGISLMHDQPNHFREWAREYTKTKEIGDDCSKRQLYGEYVEDMLSKVNMIAFDQRVNFKFIRQEAVDMDRYTDGEGDATIYGVKLGDGCSVYTKTVVLALGNFLKESERSGTPGYFSNPWPLSKLDEIPKGAAVGIVGTGSAAFEVLTKLHDREHEGMIYMMSGSGRLPRLARPPRNYPQTHAIHAAIRGLEKWKPSLKTFLDSLKDMLDQYDSIGISVPQPGAGMTSYADHAYNHLLSDMGKFEGDEARSVIVDALRPVAERIWTSAAPGERDYLRSHPVWKDICQETIPPNIAAIYTLHATGCRNLKIIRDVGVGREQGYFLMGYDERVPVDYVVDNAGLEHDLNEIESRSPLLKEMRKKGLVTDEPAGGIKVCFADHQLTTADDKPTRGLYAIGSLTKGTHYFVEDIDRITSHALHISDSIVGLPRSNPTQVALFVGGDLFSTVILMNLVPKLLAQGHMPYVFLIEPSTDADSLYVAENEYLYWYFETAVLQLLISDLIIRGDGPPQLALATDVVPNAYGVLVQRVRDLNDPAFVSDLEALHNIDVGFVIGPERQTAEDGLRNAFHLFRVRPGIEPNYRSTQEVLRTGGERFGYTLDRLGARVVEGKYQDTFFASKDRSIGASPCACTAMFDSYGLAVELVAGTVDKYSRAGLAAGPKRKLTPRPDGAEEVTLVALPAMMDRVLRQFATPESEDRLIRNIEAEMKGAGVPFDSRELQAWKVARNTDPGLGFI</sequence>
<reference evidence="1 2" key="1">
    <citation type="journal article" date="2022" name="New Phytol.">
        <title>Ecological generalism drives hyperdiversity of secondary metabolite gene clusters in xylarialean endophytes.</title>
        <authorList>
            <person name="Franco M.E.E."/>
            <person name="Wisecaver J.H."/>
            <person name="Arnold A.E."/>
            <person name="Ju Y.M."/>
            <person name="Slot J.C."/>
            <person name="Ahrendt S."/>
            <person name="Moore L.P."/>
            <person name="Eastman K.E."/>
            <person name="Scott K."/>
            <person name="Konkel Z."/>
            <person name="Mondo S.J."/>
            <person name="Kuo A."/>
            <person name="Hayes R.D."/>
            <person name="Haridas S."/>
            <person name="Andreopoulos B."/>
            <person name="Riley R."/>
            <person name="LaButti K."/>
            <person name="Pangilinan J."/>
            <person name="Lipzen A."/>
            <person name="Amirebrahimi M."/>
            <person name="Yan J."/>
            <person name="Adam C."/>
            <person name="Keymanesh K."/>
            <person name="Ng V."/>
            <person name="Louie K."/>
            <person name="Northen T."/>
            <person name="Drula E."/>
            <person name="Henrissat B."/>
            <person name="Hsieh H.M."/>
            <person name="Youens-Clark K."/>
            <person name="Lutzoni F."/>
            <person name="Miadlikowska J."/>
            <person name="Eastwood D.C."/>
            <person name="Hamelin R.C."/>
            <person name="Grigoriev I.V."/>
            <person name="U'Ren J.M."/>
        </authorList>
    </citation>
    <scope>NUCLEOTIDE SEQUENCE [LARGE SCALE GENOMIC DNA]</scope>
    <source>
        <strain evidence="1 2">CBS 119005</strain>
    </source>
</reference>
<comment type="caution">
    <text evidence="1">The sequence shown here is derived from an EMBL/GenBank/DDBJ whole genome shotgun (WGS) entry which is preliminary data.</text>
</comment>
<proteinExistence type="predicted"/>